<dbReference type="InterPro" id="IPR004268">
    <property type="entry name" value="MurJ"/>
</dbReference>
<dbReference type="NCBIfam" id="TIGR01695">
    <property type="entry name" value="murJ_mviN"/>
    <property type="match status" value="1"/>
</dbReference>
<feature type="transmembrane region" description="Helical" evidence="10">
    <location>
        <begin position="311"/>
        <end position="330"/>
    </location>
</feature>
<keyword evidence="10 11" id="KW-0813">Transport</keyword>
<feature type="transmembrane region" description="Helical" evidence="10">
    <location>
        <begin position="24"/>
        <end position="43"/>
    </location>
</feature>
<evidence type="ECO:0000313" key="13">
    <source>
        <dbReference type="Proteomes" id="UP001279553"/>
    </source>
</evidence>
<evidence type="ECO:0000256" key="2">
    <source>
        <dbReference type="ARBA" id="ARBA00022475"/>
    </source>
</evidence>
<keyword evidence="4 10" id="KW-0133">Cell shape</keyword>
<evidence type="ECO:0000256" key="11">
    <source>
        <dbReference type="PIRNR" id="PIRNR002869"/>
    </source>
</evidence>
<dbReference type="CDD" id="cd13123">
    <property type="entry name" value="MATE_MurJ_like"/>
    <property type="match status" value="1"/>
</dbReference>
<dbReference type="GO" id="GO:0005886">
    <property type="term" value="C:plasma membrane"/>
    <property type="evidence" value="ECO:0007669"/>
    <property type="project" value="UniProtKB-SubCell"/>
</dbReference>
<feature type="transmembrane region" description="Helical" evidence="10">
    <location>
        <begin position="272"/>
        <end position="290"/>
    </location>
</feature>
<feature type="transmembrane region" description="Helical" evidence="10">
    <location>
        <begin position="187"/>
        <end position="207"/>
    </location>
</feature>
<keyword evidence="3 10" id="KW-0812">Transmembrane</keyword>
<reference evidence="12 13" key="1">
    <citation type="submission" date="2023-11" db="EMBL/GenBank/DDBJ databases">
        <title>MicrobeMod: A computational toolkit for identifying prokaryotic methylation and restriction-modification with nanopore sequencing.</title>
        <authorList>
            <person name="Crits-Christoph A."/>
            <person name="Kang S.C."/>
            <person name="Lee H."/>
            <person name="Ostrov N."/>
        </authorList>
    </citation>
    <scope>NUCLEOTIDE SEQUENCE [LARGE SCALE GENOMIC DNA]</scope>
    <source>
        <strain evidence="12 13">DSMZ 700</strain>
    </source>
</reference>
<evidence type="ECO:0000256" key="10">
    <source>
        <dbReference type="HAMAP-Rule" id="MF_02078"/>
    </source>
</evidence>
<comment type="function">
    <text evidence="8 10 11">Involved in peptidoglycan biosynthesis. Transports lipid-linked peptidoglycan precursors from the inner to the outer leaflet of the cytoplasmic membrane.</text>
</comment>
<feature type="transmembrane region" description="Helical" evidence="10">
    <location>
        <begin position="472"/>
        <end position="497"/>
    </location>
</feature>
<accession>A0AAW9DS96</accession>
<protein>
    <recommendedName>
        <fullName evidence="10">Probable lipid II flippase MurJ</fullName>
    </recommendedName>
</protein>
<evidence type="ECO:0000256" key="9">
    <source>
        <dbReference type="ARBA" id="ARBA00061532"/>
    </source>
</evidence>
<dbReference type="GO" id="GO:0009252">
    <property type="term" value="P:peptidoglycan biosynthetic process"/>
    <property type="evidence" value="ECO:0007669"/>
    <property type="project" value="UniProtKB-UniRule"/>
</dbReference>
<dbReference type="GO" id="GO:0008360">
    <property type="term" value="P:regulation of cell shape"/>
    <property type="evidence" value="ECO:0007669"/>
    <property type="project" value="UniProtKB-UniRule"/>
</dbReference>
<feature type="transmembrane region" description="Helical" evidence="10">
    <location>
        <begin position="128"/>
        <end position="148"/>
    </location>
</feature>
<keyword evidence="6 10" id="KW-1133">Transmembrane helix</keyword>
<evidence type="ECO:0000256" key="4">
    <source>
        <dbReference type="ARBA" id="ARBA00022960"/>
    </source>
</evidence>
<proteinExistence type="inferred from homology"/>
<keyword evidence="10 11" id="KW-0961">Cell wall biogenesis/degradation</keyword>
<dbReference type="PANTHER" id="PTHR47019">
    <property type="entry name" value="LIPID II FLIPPASE MURJ"/>
    <property type="match status" value="1"/>
</dbReference>
<evidence type="ECO:0000256" key="5">
    <source>
        <dbReference type="ARBA" id="ARBA00022984"/>
    </source>
</evidence>
<dbReference type="Proteomes" id="UP001279553">
    <property type="component" value="Unassembled WGS sequence"/>
</dbReference>
<comment type="subcellular location">
    <subcellularLocation>
        <location evidence="10">Cell inner membrane</location>
        <topology evidence="10">Multi-pass membrane protein</topology>
    </subcellularLocation>
    <subcellularLocation>
        <location evidence="1">Cell membrane</location>
        <topology evidence="1">Multi-pass membrane protein</topology>
    </subcellularLocation>
</comment>
<keyword evidence="7 10" id="KW-0472">Membrane</keyword>
<evidence type="ECO:0000256" key="7">
    <source>
        <dbReference type="ARBA" id="ARBA00023136"/>
    </source>
</evidence>
<dbReference type="HAMAP" id="MF_02078">
    <property type="entry name" value="MurJ_MviN"/>
    <property type="match status" value="1"/>
</dbReference>
<evidence type="ECO:0000256" key="3">
    <source>
        <dbReference type="ARBA" id="ARBA00022692"/>
    </source>
</evidence>
<sequence length="517" mass="54521">MIRNAFTVGAWTMGSRLLGFARDILIAALLGAGPAADAFFVALRLPNLFRRLFGEGAFSAAFIPAYTGTLSHDGEAPARRLAEDVTAIMVVFLFGLMVLGMLFMPYVLDVLAPGFRAEPAKFALAVHLSRITFPYLWLICLCALFAGVLNARGHFAAAAAAPILFNVCIIGTLFVLHDRGERVPEALAYGVALSGIVQFGLLGRALVRAGAPLRLRWPRLTPGAMVVIRRIGPGLIGAGVTQLNLTVDTIIASLLPNGTVSVLYYADRVNQLPLGVIGAAVGTVLLPSLSRHFRRNETAAARVTLNRALEFAVLLTLPAAVALGAIGLPIMRTLFAHGAYSDADAMRSAAALAAYAFGLPAFVLVKLFAPGFFARGDTKTPVKVGLAAVALNLGLNLALMHPLQQVGIALSTSIAAWFNVAMLAVLLRRHGDFAPDARLVGRVVRIALASVAMAGILILLRETALMRLPEAVALGVLIMFGMVGFGGIGLAIGAFRLDELRATLRRPAKLDPAAQAG</sequence>
<dbReference type="Pfam" id="PF03023">
    <property type="entry name" value="MurJ"/>
    <property type="match status" value="1"/>
</dbReference>
<keyword evidence="10" id="KW-0997">Cell inner membrane</keyword>
<feature type="transmembrane region" description="Helical" evidence="10">
    <location>
        <begin position="87"/>
        <end position="108"/>
    </location>
</feature>
<feature type="transmembrane region" description="Helical" evidence="10">
    <location>
        <begin position="439"/>
        <end position="460"/>
    </location>
</feature>
<keyword evidence="2 10" id="KW-1003">Cell membrane</keyword>
<evidence type="ECO:0000256" key="1">
    <source>
        <dbReference type="ARBA" id="ARBA00004651"/>
    </source>
</evidence>
<dbReference type="GO" id="GO:0034204">
    <property type="term" value="P:lipid translocation"/>
    <property type="evidence" value="ECO:0007669"/>
    <property type="project" value="TreeGrafter"/>
</dbReference>
<keyword evidence="5 10" id="KW-0573">Peptidoglycan synthesis</keyword>
<dbReference type="AlphaFoldDB" id="A0AAW9DS96"/>
<keyword evidence="13" id="KW-1185">Reference proteome</keyword>
<comment type="caution">
    <text evidence="12">The sequence shown here is derived from an EMBL/GenBank/DDBJ whole genome shotgun (WGS) entry which is preliminary data.</text>
</comment>
<feature type="transmembrane region" description="Helical" evidence="10">
    <location>
        <begin position="245"/>
        <end position="266"/>
    </location>
</feature>
<dbReference type="PIRSF" id="PIRSF002869">
    <property type="entry name" value="MviN"/>
    <property type="match status" value="1"/>
</dbReference>
<evidence type="ECO:0000256" key="8">
    <source>
        <dbReference type="ARBA" id="ARBA00060041"/>
    </source>
</evidence>
<gene>
    <name evidence="10 12" type="primary">murJ</name>
    <name evidence="12" type="ORF">SIL87_10615</name>
</gene>
<comment type="similarity">
    <text evidence="9 10 11">Belongs to the MurJ/MviN family.</text>
</comment>
<dbReference type="RefSeq" id="WP_319614144.1">
    <property type="nucleotide sequence ID" value="NZ_JAWXYB010000018.1"/>
</dbReference>
<feature type="transmembrane region" description="Helical" evidence="10">
    <location>
        <begin position="381"/>
        <end position="400"/>
    </location>
</feature>
<dbReference type="PRINTS" id="PR01806">
    <property type="entry name" value="VIRFACTRMVIN"/>
</dbReference>
<comment type="pathway">
    <text evidence="10">Cell wall biogenesis; peptidoglycan biosynthesis.</text>
</comment>
<evidence type="ECO:0000313" key="12">
    <source>
        <dbReference type="EMBL" id="MDX5931218.1"/>
    </source>
</evidence>
<dbReference type="PANTHER" id="PTHR47019:SF1">
    <property type="entry name" value="LIPID II FLIPPASE MURJ"/>
    <property type="match status" value="1"/>
</dbReference>
<organism evidence="12 13">
    <name type="scientific">Acidiphilium acidophilum</name>
    <name type="common">Thiobacillus acidophilus</name>
    <dbReference type="NCBI Taxonomy" id="76588"/>
    <lineage>
        <taxon>Bacteria</taxon>
        <taxon>Pseudomonadati</taxon>
        <taxon>Pseudomonadota</taxon>
        <taxon>Alphaproteobacteria</taxon>
        <taxon>Acetobacterales</taxon>
        <taxon>Acidocellaceae</taxon>
        <taxon>Acidiphilium</taxon>
    </lineage>
</organism>
<dbReference type="GO" id="GO:0071555">
    <property type="term" value="P:cell wall organization"/>
    <property type="evidence" value="ECO:0007669"/>
    <property type="project" value="UniProtKB-UniRule"/>
</dbReference>
<feature type="transmembrane region" description="Helical" evidence="10">
    <location>
        <begin position="155"/>
        <end position="175"/>
    </location>
</feature>
<feature type="transmembrane region" description="Helical" evidence="10">
    <location>
        <begin position="350"/>
        <end position="369"/>
    </location>
</feature>
<evidence type="ECO:0000256" key="6">
    <source>
        <dbReference type="ARBA" id="ARBA00022989"/>
    </source>
</evidence>
<feature type="transmembrane region" description="Helical" evidence="10">
    <location>
        <begin position="406"/>
        <end position="427"/>
    </location>
</feature>
<dbReference type="GO" id="GO:0015648">
    <property type="term" value="F:lipid-linked peptidoglycan transporter activity"/>
    <property type="evidence" value="ECO:0007669"/>
    <property type="project" value="UniProtKB-UniRule"/>
</dbReference>
<dbReference type="InterPro" id="IPR051050">
    <property type="entry name" value="Lipid_II_flippase_MurJ/MviN"/>
</dbReference>
<dbReference type="EMBL" id="JAWXYB010000018">
    <property type="protein sequence ID" value="MDX5931218.1"/>
    <property type="molecule type" value="Genomic_DNA"/>
</dbReference>
<name>A0AAW9DS96_ACIAO</name>